<keyword evidence="1" id="KW-0812">Transmembrane</keyword>
<dbReference type="Pfam" id="PF06961">
    <property type="entry name" value="DUF1294"/>
    <property type="match status" value="1"/>
</dbReference>
<feature type="transmembrane region" description="Helical" evidence="1">
    <location>
        <begin position="26"/>
        <end position="45"/>
    </location>
</feature>
<evidence type="ECO:0008006" key="4">
    <source>
        <dbReference type="Google" id="ProtNLM"/>
    </source>
</evidence>
<keyword evidence="1" id="KW-0472">Membrane</keyword>
<keyword evidence="3" id="KW-1185">Reference proteome</keyword>
<organism evidence="2 3">
    <name type="scientific">Zobellella denitrificans</name>
    <dbReference type="NCBI Taxonomy" id="347534"/>
    <lineage>
        <taxon>Bacteria</taxon>
        <taxon>Pseudomonadati</taxon>
        <taxon>Pseudomonadota</taxon>
        <taxon>Gammaproteobacteria</taxon>
        <taxon>Aeromonadales</taxon>
        <taxon>Aeromonadaceae</taxon>
        <taxon>Zobellella</taxon>
    </lineage>
</organism>
<dbReference type="RefSeq" id="WP_096780169.1">
    <property type="nucleotide sequence ID" value="NZ_CP012621.1"/>
</dbReference>
<evidence type="ECO:0000313" key="3">
    <source>
        <dbReference type="Proteomes" id="UP000217763"/>
    </source>
</evidence>
<dbReference type="InterPro" id="IPR010718">
    <property type="entry name" value="DUF1294"/>
</dbReference>
<keyword evidence="1" id="KW-1133">Transmembrane helix</keyword>
<reference evidence="3" key="1">
    <citation type="submission" date="2015-09" db="EMBL/GenBank/DDBJ databases">
        <authorList>
            <person name="Shao Z."/>
            <person name="Wang L."/>
        </authorList>
    </citation>
    <scope>NUCLEOTIDE SEQUENCE [LARGE SCALE GENOMIC DNA]</scope>
    <source>
        <strain evidence="3">F13-1</strain>
    </source>
</reference>
<proteinExistence type="predicted"/>
<evidence type="ECO:0000313" key="2">
    <source>
        <dbReference type="EMBL" id="ATG75586.1"/>
    </source>
</evidence>
<name>A0A291HTM0_9GAMM</name>
<evidence type="ECO:0000256" key="1">
    <source>
        <dbReference type="SAM" id="Phobius"/>
    </source>
</evidence>
<protein>
    <recommendedName>
        <fullName evidence="4">Cold-shock protein</fullName>
    </recommendedName>
</protein>
<dbReference type="EMBL" id="CP012621">
    <property type="protein sequence ID" value="ATG75586.1"/>
    <property type="molecule type" value="Genomic_DNA"/>
</dbReference>
<accession>A0A291HTM0</accession>
<feature type="transmembrane region" description="Helical" evidence="1">
    <location>
        <begin position="92"/>
        <end position="109"/>
    </location>
</feature>
<dbReference type="AlphaFoldDB" id="A0A291HTM0"/>
<dbReference type="Proteomes" id="UP000217763">
    <property type="component" value="Chromosome"/>
</dbReference>
<sequence>MVLSLLLASLFLAGLALMGWLGLLPWWLVALYLVLSPVTYGVYAWDKSAARRQQWRVRENTLQLLALAGGWPGALLAQQQLRHKSRKRSFQLRFWLAVATNLGALLWLLSVSDALATLVAGR</sequence>
<gene>
    <name evidence="2" type="ORF">AN401_18450</name>
</gene>
<dbReference type="KEGG" id="zdf:AN401_18450"/>